<dbReference type="SUPFAM" id="SSF81321">
    <property type="entry name" value="Family A G protein-coupled receptor-like"/>
    <property type="match status" value="1"/>
</dbReference>
<keyword evidence="8" id="KW-1185">Reference proteome</keyword>
<dbReference type="InterPro" id="IPR017452">
    <property type="entry name" value="GPCR_Rhodpsn_7TM"/>
</dbReference>
<dbReference type="EMBL" id="SUNJ01007940">
    <property type="protein sequence ID" value="TPP61619.1"/>
    <property type="molecule type" value="Genomic_DNA"/>
</dbReference>
<evidence type="ECO:0000259" key="6">
    <source>
        <dbReference type="PROSITE" id="PS50262"/>
    </source>
</evidence>
<dbReference type="InterPro" id="IPR000276">
    <property type="entry name" value="GPCR_Rhodpsn"/>
</dbReference>
<evidence type="ECO:0000256" key="1">
    <source>
        <dbReference type="ARBA" id="ARBA00004370"/>
    </source>
</evidence>
<comment type="subcellular location">
    <subcellularLocation>
        <location evidence="1">Membrane</location>
    </subcellularLocation>
</comment>
<dbReference type="Pfam" id="PF10324">
    <property type="entry name" value="7TM_GPCR_Srw"/>
    <property type="match status" value="2"/>
</dbReference>
<feature type="transmembrane region" description="Helical" evidence="5">
    <location>
        <begin position="173"/>
        <end position="201"/>
    </location>
</feature>
<dbReference type="CDD" id="cd14978">
    <property type="entry name" value="7tmA_FMRFamide_R-like"/>
    <property type="match status" value="1"/>
</dbReference>
<dbReference type="GO" id="GO:0016020">
    <property type="term" value="C:membrane"/>
    <property type="evidence" value="ECO:0007669"/>
    <property type="project" value="UniProtKB-SubCell"/>
</dbReference>
<feature type="transmembrane region" description="Helical" evidence="5">
    <location>
        <begin position="101"/>
        <end position="121"/>
    </location>
</feature>
<keyword evidence="4 5" id="KW-0472">Membrane</keyword>
<evidence type="ECO:0000256" key="4">
    <source>
        <dbReference type="ARBA" id="ARBA00023136"/>
    </source>
</evidence>
<organism evidence="7 8">
    <name type="scientific">Fasciola gigantica</name>
    <name type="common">Giant liver fluke</name>
    <dbReference type="NCBI Taxonomy" id="46835"/>
    <lineage>
        <taxon>Eukaryota</taxon>
        <taxon>Metazoa</taxon>
        <taxon>Spiralia</taxon>
        <taxon>Lophotrochozoa</taxon>
        <taxon>Platyhelminthes</taxon>
        <taxon>Trematoda</taxon>
        <taxon>Digenea</taxon>
        <taxon>Plagiorchiida</taxon>
        <taxon>Echinostomata</taxon>
        <taxon>Echinostomatoidea</taxon>
        <taxon>Fasciolidae</taxon>
        <taxon>Fasciola</taxon>
    </lineage>
</organism>
<keyword evidence="3 5" id="KW-1133">Transmembrane helix</keyword>
<evidence type="ECO:0000256" key="5">
    <source>
        <dbReference type="SAM" id="Phobius"/>
    </source>
</evidence>
<feature type="domain" description="G-protein coupled receptors family 1 profile" evidence="6">
    <location>
        <begin position="113"/>
        <end position="440"/>
    </location>
</feature>
<feature type="transmembrane region" description="Helical" evidence="5">
    <location>
        <begin position="418"/>
        <end position="442"/>
    </location>
</feature>
<gene>
    <name evidence="7" type="ORF">FGIG_11573</name>
</gene>
<name>A0A504YMQ2_FASGI</name>
<dbReference type="AlphaFoldDB" id="A0A504YMQ2"/>
<dbReference type="InterPro" id="IPR019427">
    <property type="entry name" value="7TM_GPCR_serpentine_rcpt_Srw"/>
</dbReference>
<feature type="transmembrane region" description="Helical" evidence="5">
    <location>
        <begin position="382"/>
        <end position="406"/>
    </location>
</feature>
<dbReference type="STRING" id="46835.A0A504YMQ2"/>
<accession>A0A504YMQ2</accession>
<evidence type="ECO:0000256" key="3">
    <source>
        <dbReference type="ARBA" id="ARBA00022989"/>
    </source>
</evidence>
<feature type="transmembrane region" description="Helical" evidence="5">
    <location>
        <begin position="222"/>
        <end position="241"/>
    </location>
</feature>
<evidence type="ECO:0000313" key="8">
    <source>
        <dbReference type="Proteomes" id="UP000316759"/>
    </source>
</evidence>
<dbReference type="PRINTS" id="PR00237">
    <property type="entry name" value="GPCRRHODOPSN"/>
</dbReference>
<feature type="transmembrane region" description="Helical" evidence="5">
    <location>
        <begin position="298"/>
        <end position="319"/>
    </location>
</feature>
<reference evidence="7 8" key="1">
    <citation type="submission" date="2019-04" db="EMBL/GenBank/DDBJ databases">
        <title>Annotation for the trematode Fasciola gigantica.</title>
        <authorList>
            <person name="Choi Y.-J."/>
        </authorList>
    </citation>
    <scope>NUCLEOTIDE SEQUENCE [LARGE SCALE GENOMIC DNA]</scope>
    <source>
        <strain evidence="7">Uganda_cow_1</strain>
    </source>
</reference>
<proteinExistence type="predicted"/>
<keyword evidence="2 5" id="KW-0812">Transmembrane</keyword>
<sequence>MFSGQQLSPTSFTLTFRFFPKVLAQTALETIRLRIALQKSNSSIMEPVGTSQLQSMRAGFLDDKLPQFLENAIFEGDVNTKCSRLTTLVSGTPVGQIIQAYLQPVVIIFTLITNCVTAIVLTRPILRNPTNTLLLGIAIADLLTVLLPLPIYISSLTSNLYREQLTLFKGYAVSYLTTLLPTIFHTAAIWMTVLLAVQRFVYVQYPLKANSTCICQPGPIKWSTLLTVILALLFQLPQMIFLRYHNAMSFHVTHQITDPDVVVLPSRFGPIVLGELGVVKCTPLDPRFMFTLLLCRVAFVHVIPSVLLTILTGQLIIALHRFARNRRKLLNKFKPSGTEQTITLANSFRSTAVNGNKGRNLGRRISRINGASSSETDSTSRMMLVVLGIFLLVELPTTACICSYAFSIILNREVSGVFFWIMELCNFLVVLSYPANFFVYLAMSRPFRETLRATFPWCWNCPDLTHSKYNCLKSRLQAETLHEHSQLHLAPPQSINVG</sequence>
<comment type="caution">
    <text evidence="7">The sequence shown here is derived from an EMBL/GenBank/DDBJ whole genome shotgun (WGS) entry which is preliminary data.</text>
</comment>
<dbReference type="PROSITE" id="PS50262">
    <property type="entry name" value="G_PROTEIN_RECEP_F1_2"/>
    <property type="match status" value="1"/>
</dbReference>
<dbReference type="Proteomes" id="UP000316759">
    <property type="component" value="Unassembled WGS sequence"/>
</dbReference>
<protein>
    <recommendedName>
        <fullName evidence="6">G-protein coupled receptors family 1 profile domain-containing protein</fullName>
    </recommendedName>
</protein>
<dbReference type="GO" id="GO:0008528">
    <property type="term" value="F:G protein-coupled peptide receptor activity"/>
    <property type="evidence" value="ECO:0007669"/>
    <property type="project" value="InterPro"/>
</dbReference>
<dbReference type="Gene3D" id="1.20.1070.10">
    <property type="entry name" value="Rhodopsin 7-helix transmembrane proteins"/>
    <property type="match status" value="1"/>
</dbReference>
<feature type="transmembrane region" description="Helical" evidence="5">
    <location>
        <begin position="133"/>
        <end position="153"/>
    </location>
</feature>
<evidence type="ECO:0000256" key="2">
    <source>
        <dbReference type="ARBA" id="ARBA00022692"/>
    </source>
</evidence>
<dbReference type="OrthoDB" id="5962323at2759"/>
<dbReference type="PANTHER" id="PTHR47023">
    <property type="entry name" value="SEX PEPTIDE RECEPTOR"/>
    <property type="match status" value="1"/>
</dbReference>
<evidence type="ECO:0000313" key="7">
    <source>
        <dbReference type="EMBL" id="TPP61619.1"/>
    </source>
</evidence>
<dbReference type="InterPro" id="IPR053071">
    <property type="entry name" value="GPCR1-related_rcpt"/>
</dbReference>
<dbReference type="PANTHER" id="PTHR47023:SF1">
    <property type="entry name" value="SEX PEPTIDE RECEPTOR"/>
    <property type="match status" value="1"/>
</dbReference>